<evidence type="ECO:0000259" key="5">
    <source>
        <dbReference type="PROSITE" id="PS50055"/>
    </source>
</evidence>
<comment type="caution">
    <text evidence="6">The sequence shown here is derived from an EMBL/GenBank/DDBJ whole genome shotgun (WGS) entry which is preliminary data.</text>
</comment>
<organism evidence="6 7">
    <name type="scientific">Bugula neritina</name>
    <name type="common">Brown bryozoan</name>
    <name type="synonym">Sertularia neritina</name>
    <dbReference type="NCBI Taxonomy" id="10212"/>
    <lineage>
        <taxon>Eukaryota</taxon>
        <taxon>Metazoa</taxon>
        <taxon>Spiralia</taxon>
        <taxon>Lophotrochozoa</taxon>
        <taxon>Bryozoa</taxon>
        <taxon>Gymnolaemata</taxon>
        <taxon>Cheilostomatida</taxon>
        <taxon>Flustrina</taxon>
        <taxon>Buguloidea</taxon>
        <taxon>Bugulidae</taxon>
        <taxon>Bugula</taxon>
    </lineage>
</organism>
<dbReference type="Proteomes" id="UP000593567">
    <property type="component" value="Unassembled WGS sequence"/>
</dbReference>
<accession>A0A7J7JFX3</accession>
<dbReference type="SMART" id="SM00194">
    <property type="entry name" value="PTPc"/>
    <property type="match status" value="1"/>
</dbReference>
<dbReference type="PANTHER" id="PTHR19134:SF562">
    <property type="entry name" value="PROTEIN-TYROSINE-PHOSPHATASE"/>
    <property type="match status" value="1"/>
</dbReference>
<keyword evidence="7" id="KW-1185">Reference proteome</keyword>
<dbReference type="AlphaFoldDB" id="A0A7J7JFX3"/>
<comment type="similarity">
    <text evidence="1">Belongs to the protein-tyrosine phosphatase family.</text>
</comment>
<dbReference type="InterPro" id="IPR000242">
    <property type="entry name" value="PTP_cat"/>
</dbReference>
<dbReference type="InterPro" id="IPR029021">
    <property type="entry name" value="Prot-tyrosine_phosphatase-like"/>
</dbReference>
<dbReference type="InterPro" id="IPR050348">
    <property type="entry name" value="Protein-Tyr_Phosphatase"/>
</dbReference>
<dbReference type="EMBL" id="VXIV02002512">
    <property type="protein sequence ID" value="KAF6024947.1"/>
    <property type="molecule type" value="Genomic_DNA"/>
</dbReference>
<dbReference type="Pfam" id="PF00102">
    <property type="entry name" value="Y_phosphatase"/>
    <property type="match status" value="1"/>
</dbReference>
<dbReference type="SUPFAM" id="SSF52799">
    <property type="entry name" value="(Phosphotyrosine protein) phosphatases II"/>
    <property type="match status" value="1"/>
</dbReference>
<sequence length="140" mass="16614">MSVAELPSNKSKNRYRGVYSANESRVKLQRQTFEQSDYINATYIEKFFLKATSLFIATQGPMENTVDDFWLMIWQQGVQAIVMITNIIERGKVKCEQYWPQSLTTESSYDDITVCYVSYEEWADYVVRVFFLYIEFTLEW</sequence>
<evidence type="ECO:0000313" key="6">
    <source>
        <dbReference type="EMBL" id="KAF6024947.1"/>
    </source>
</evidence>
<keyword evidence="4" id="KW-0904">Protein phosphatase</keyword>
<dbReference type="PRINTS" id="PR00700">
    <property type="entry name" value="PRTYPHPHTASE"/>
</dbReference>
<gene>
    <name evidence="6" type="ORF">EB796_016747</name>
</gene>
<keyword evidence="3" id="KW-0378">Hydrolase</keyword>
<evidence type="ECO:0000313" key="7">
    <source>
        <dbReference type="Proteomes" id="UP000593567"/>
    </source>
</evidence>
<evidence type="ECO:0000256" key="1">
    <source>
        <dbReference type="ARBA" id="ARBA00009580"/>
    </source>
</evidence>
<feature type="domain" description="Tyrosine-protein phosphatase" evidence="5">
    <location>
        <begin position="1"/>
        <end position="132"/>
    </location>
</feature>
<dbReference type="Gene3D" id="3.90.190.10">
    <property type="entry name" value="Protein tyrosine phosphatase superfamily"/>
    <property type="match status" value="1"/>
</dbReference>
<proteinExistence type="inferred from homology"/>
<dbReference type="PANTHER" id="PTHR19134">
    <property type="entry name" value="RECEPTOR-TYPE TYROSINE-PROTEIN PHOSPHATASE"/>
    <property type="match status" value="1"/>
</dbReference>
<dbReference type="OrthoDB" id="6274266at2759"/>
<protein>
    <recommendedName>
        <fullName evidence="2">protein-tyrosine-phosphatase</fullName>
        <ecNumber evidence="2">3.1.3.48</ecNumber>
    </recommendedName>
</protein>
<dbReference type="PROSITE" id="PS50055">
    <property type="entry name" value="TYR_PHOSPHATASE_PTP"/>
    <property type="match status" value="1"/>
</dbReference>
<reference evidence="6" key="1">
    <citation type="submission" date="2020-06" db="EMBL/GenBank/DDBJ databases">
        <title>Draft genome of Bugula neritina, a colonial animal packing powerful symbionts and potential medicines.</title>
        <authorList>
            <person name="Rayko M."/>
        </authorList>
    </citation>
    <scope>NUCLEOTIDE SEQUENCE [LARGE SCALE GENOMIC DNA]</scope>
    <source>
        <strain evidence="6">Kwan_BN1</strain>
    </source>
</reference>
<dbReference type="EC" id="3.1.3.48" evidence="2"/>
<name>A0A7J7JFX3_BUGNE</name>
<dbReference type="GO" id="GO:0004725">
    <property type="term" value="F:protein tyrosine phosphatase activity"/>
    <property type="evidence" value="ECO:0007669"/>
    <property type="project" value="UniProtKB-EC"/>
</dbReference>
<evidence type="ECO:0000256" key="3">
    <source>
        <dbReference type="ARBA" id="ARBA00022801"/>
    </source>
</evidence>
<evidence type="ECO:0000256" key="4">
    <source>
        <dbReference type="ARBA" id="ARBA00022912"/>
    </source>
</evidence>
<evidence type="ECO:0000256" key="2">
    <source>
        <dbReference type="ARBA" id="ARBA00013064"/>
    </source>
</evidence>